<gene>
    <name evidence="3" type="ORF">TRAVEDRAFT_137636</name>
</gene>
<dbReference type="InterPro" id="IPR010285">
    <property type="entry name" value="DNA_helicase_pif1-like_DEAD"/>
</dbReference>
<dbReference type="InterPro" id="IPR051055">
    <property type="entry name" value="PIF1_helicase"/>
</dbReference>
<protein>
    <recommendedName>
        <fullName evidence="1">ATP-dependent DNA helicase</fullName>
        <ecNumber evidence="1">5.6.2.3</ecNumber>
    </recommendedName>
</protein>
<comment type="similarity">
    <text evidence="1">Belongs to the helicase family.</text>
</comment>
<dbReference type="Pfam" id="PF05970">
    <property type="entry name" value="PIF1"/>
    <property type="match status" value="1"/>
</dbReference>
<dbReference type="SUPFAM" id="SSF52540">
    <property type="entry name" value="P-loop containing nucleoside triphosphate hydrolases"/>
    <property type="match status" value="1"/>
</dbReference>
<accession>R7S655</accession>
<evidence type="ECO:0000313" key="4">
    <source>
        <dbReference type="Proteomes" id="UP000054317"/>
    </source>
</evidence>
<dbReference type="InterPro" id="IPR027417">
    <property type="entry name" value="P-loop_NTPase"/>
</dbReference>
<keyword evidence="1" id="KW-0233">DNA recombination</keyword>
<evidence type="ECO:0000256" key="1">
    <source>
        <dbReference type="RuleBase" id="RU363044"/>
    </source>
</evidence>
<dbReference type="GO" id="GO:0006281">
    <property type="term" value="P:DNA repair"/>
    <property type="evidence" value="ECO:0007669"/>
    <property type="project" value="UniProtKB-KW"/>
</dbReference>
<keyword evidence="1" id="KW-0378">Hydrolase</keyword>
<keyword evidence="1" id="KW-0347">Helicase</keyword>
<dbReference type="AlphaFoldDB" id="R7S655"/>
<dbReference type="GO" id="GO:0043139">
    <property type="term" value="F:5'-3' DNA helicase activity"/>
    <property type="evidence" value="ECO:0007669"/>
    <property type="project" value="UniProtKB-EC"/>
</dbReference>
<dbReference type="GO" id="GO:0016787">
    <property type="term" value="F:hydrolase activity"/>
    <property type="evidence" value="ECO:0007669"/>
    <property type="project" value="UniProtKB-KW"/>
</dbReference>
<dbReference type="RefSeq" id="XP_008045825.1">
    <property type="nucleotide sequence ID" value="XM_008047634.1"/>
</dbReference>
<dbReference type="OMA" id="YNMRTAS"/>
<comment type="catalytic activity">
    <reaction evidence="1">
        <text>ATP + H2O = ADP + phosphate + H(+)</text>
        <dbReference type="Rhea" id="RHEA:13065"/>
        <dbReference type="ChEBI" id="CHEBI:15377"/>
        <dbReference type="ChEBI" id="CHEBI:15378"/>
        <dbReference type="ChEBI" id="CHEBI:30616"/>
        <dbReference type="ChEBI" id="CHEBI:43474"/>
        <dbReference type="ChEBI" id="CHEBI:456216"/>
        <dbReference type="EC" id="5.6.2.3"/>
    </reaction>
</comment>
<sequence>MCAALKNDGAPFGGINMIFAGDFAQLPPAMSGNALYLHKVGRVIHRTHSHAHQQASIGKALWHQFTTVVILRENMRQRSQGANDAKLRTALENLRYKSCTPEDVKLLQSRVAGRGPGRPKLNQPCFRNVSIITAWNTHRDKINELGCERFARENGQPLTTFYSVDKLSANADDNATKKQHRQTMNPRRSTNILSAELQDCLWNLSHTLTDHLPGKLTLCVGMPVMIKINEATECCVTNGAEGVVVGWKSRPISEDKEALETLFVKLTAAPTTVKLDGLPENVVPISHQSRKIRCKMPNGNFLSISRDQVSVIPNFAMTDFGSQGRTRPHNVCDLQNCRSHQSIYTCLSRGSTYNGTIIVQPFDPRKLTGGISGSLRQ</sequence>
<evidence type="ECO:0000259" key="2">
    <source>
        <dbReference type="Pfam" id="PF05970"/>
    </source>
</evidence>
<keyword evidence="1" id="KW-0227">DNA damage</keyword>
<dbReference type="GO" id="GO:0005524">
    <property type="term" value="F:ATP binding"/>
    <property type="evidence" value="ECO:0007669"/>
    <property type="project" value="UniProtKB-KW"/>
</dbReference>
<dbReference type="KEGG" id="tvs:TRAVEDRAFT_137636"/>
<keyword evidence="1" id="KW-0234">DNA repair</keyword>
<comment type="cofactor">
    <cofactor evidence="1">
        <name>Mg(2+)</name>
        <dbReference type="ChEBI" id="CHEBI:18420"/>
    </cofactor>
</comment>
<feature type="domain" description="DNA helicase Pif1-like DEAD-box helicase" evidence="2">
    <location>
        <begin position="8"/>
        <end position="85"/>
    </location>
</feature>
<dbReference type="Proteomes" id="UP000054317">
    <property type="component" value="Unassembled WGS sequence"/>
</dbReference>
<keyword evidence="1" id="KW-0547">Nucleotide-binding</keyword>
<dbReference type="GeneID" id="19409010"/>
<dbReference type="PANTHER" id="PTHR47642">
    <property type="entry name" value="ATP-DEPENDENT DNA HELICASE"/>
    <property type="match status" value="1"/>
</dbReference>
<dbReference type="OrthoDB" id="432234at2759"/>
<evidence type="ECO:0000313" key="3">
    <source>
        <dbReference type="EMBL" id="EIW51288.1"/>
    </source>
</evidence>
<feature type="non-terminal residue" evidence="3">
    <location>
        <position position="377"/>
    </location>
</feature>
<name>R7S655_TRAVS</name>
<reference evidence="4" key="1">
    <citation type="journal article" date="2012" name="Science">
        <title>The Paleozoic origin of enzymatic lignin decomposition reconstructed from 31 fungal genomes.</title>
        <authorList>
            <person name="Floudas D."/>
            <person name="Binder M."/>
            <person name="Riley R."/>
            <person name="Barry K."/>
            <person name="Blanchette R.A."/>
            <person name="Henrissat B."/>
            <person name="Martinez A.T."/>
            <person name="Otillar R."/>
            <person name="Spatafora J.W."/>
            <person name="Yadav J.S."/>
            <person name="Aerts A."/>
            <person name="Benoit I."/>
            <person name="Boyd A."/>
            <person name="Carlson A."/>
            <person name="Copeland A."/>
            <person name="Coutinho P.M."/>
            <person name="de Vries R.P."/>
            <person name="Ferreira P."/>
            <person name="Findley K."/>
            <person name="Foster B."/>
            <person name="Gaskell J."/>
            <person name="Glotzer D."/>
            <person name="Gorecki P."/>
            <person name="Heitman J."/>
            <person name="Hesse C."/>
            <person name="Hori C."/>
            <person name="Igarashi K."/>
            <person name="Jurgens J.A."/>
            <person name="Kallen N."/>
            <person name="Kersten P."/>
            <person name="Kohler A."/>
            <person name="Kuees U."/>
            <person name="Kumar T.K.A."/>
            <person name="Kuo A."/>
            <person name="LaButti K."/>
            <person name="Larrondo L.F."/>
            <person name="Lindquist E."/>
            <person name="Ling A."/>
            <person name="Lombard V."/>
            <person name="Lucas S."/>
            <person name="Lundell T."/>
            <person name="Martin R."/>
            <person name="McLaughlin D.J."/>
            <person name="Morgenstern I."/>
            <person name="Morin E."/>
            <person name="Murat C."/>
            <person name="Nagy L.G."/>
            <person name="Nolan M."/>
            <person name="Ohm R.A."/>
            <person name="Patyshakuliyeva A."/>
            <person name="Rokas A."/>
            <person name="Ruiz-Duenas F.J."/>
            <person name="Sabat G."/>
            <person name="Salamov A."/>
            <person name="Samejima M."/>
            <person name="Schmutz J."/>
            <person name="Slot J.C."/>
            <person name="St John F."/>
            <person name="Stenlid J."/>
            <person name="Sun H."/>
            <person name="Sun S."/>
            <person name="Syed K."/>
            <person name="Tsang A."/>
            <person name="Wiebenga A."/>
            <person name="Young D."/>
            <person name="Pisabarro A."/>
            <person name="Eastwood D.C."/>
            <person name="Martin F."/>
            <person name="Cullen D."/>
            <person name="Grigoriev I.V."/>
            <person name="Hibbett D.S."/>
        </authorList>
    </citation>
    <scope>NUCLEOTIDE SEQUENCE [LARGE SCALE GENOMIC DNA]</scope>
    <source>
        <strain evidence="4">FP-101664</strain>
    </source>
</reference>
<dbReference type="GO" id="GO:0000723">
    <property type="term" value="P:telomere maintenance"/>
    <property type="evidence" value="ECO:0007669"/>
    <property type="project" value="InterPro"/>
</dbReference>
<keyword evidence="1" id="KW-0067">ATP-binding</keyword>
<dbReference type="GO" id="GO:0006310">
    <property type="term" value="P:DNA recombination"/>
    <property type="evidence" value="ECO:0007669"/>
    <property type="project" value="UniProtKB-KW"/>
</dbReference>
<dbReference type="EMBL" id="JH711874">
    <property type="protein sequence ID" value="EIW51288.1"/>
    <property type="molecule type" value="Genomic_DNA"/>
</dbReference>
<dbReference type="EC" id="5.6.2.3" evidence="1"/>
<proteinExistence type="inferred from homology"/>
<keyword evidence="4" id="KW-1185">Reference proteome</keyword>
<organism evidence="3 4">
    <name type="scientific">Trametes versicolor (strain FP-101664)</name>
    <name type="common">White-rot fungus</name>
    <name type="synonym">Coriolus versicolor</name>
    <dbReference type="NCBI Taxonomy" id="717944"/>
    <lineage>
        <taxon>Eukaryota</taxon>
        <taxon>Fungi</taxon>
        <taxon>Dikarya</taxon>
        <taxon>Basidiomycota</taxon>
        <taxon>Agaricomycotina</taxon>
        <taxon>Agaricomycetes</taxon>
        <taxon>Polyporales</taxon>
        <taxon>Polyporaceae</taxon>
        <taxon>Trametes</taxon>
    </lineage>
</organism>